<proteinExistence type="predicted"/>
<dbReference type="EMBL" id="JAOTJD010000002">
    <property type="protein sequence ID" value="MFD3262665.1"/>
    <property type="molecule type" value="Genomic_DNA"/>
</dbReference>
<name>A0ABW6CI87_9CAUL</name>
<gene>
    <name evidence="1" type="ORF">OCL97_01670</name>
</gene>
<sequence>MADESDPELLRLAHIWQMRFGEPPPIVTDAEMIRRVLDSLPPDPVKKEAA</sequence>
<reference evidence="1 2" key="1">
    <citation type="submission" date="2022-09" db="EMBL/GenBank/DDBJ databases">
        <title>New species of Phenylobacterium.</title>
        <authorList>
            <person name="Mieszkin S."/>
        </authorList>
    </citation>
    <scope>NUCLEOTIDE SEQUENCE [LARGE SCALE GENOMIC DNA]</scope>
    <source>
        <strain evidence="1 2">HK31-G</strain>
    </source>
</reference>
<keyword evidence="2" id="KW-1185">Reference proteome</keyword>
<evidence type="ECO:0000313" key="1">
    <source>
        <dbReference type="EMBL" id="MFD3262665.1"/>
    </source>
</evidence>
<evidence type="ECO:0000313" key="2">
    <source>
        <dbReference type="Proteomes" id="UP001598130"/>
    </source>
</evidence>
<dbReference type="Proteomes" id="UP001598130">
    <property type="component" value="Unassembled WGS sequence"/>
</dbReference>
<comment type="caution">
    <text evidence="1">The sequence shown here is derived from an EMBL/GenBank/DDBJ whole genome shotgun (WGS) entry which is preliminary data.</text>
</comment>
<dbReference type="RefSeq" id="WP_377367017.1">
    <property type="nucleotide sequence ID" value="NZ_JAOTJD010000002.1"/>
</dbReference>
<accession>A0ABW6CI87</accession>
<protein>
    <submittedName>
        <fullName evidence="1">Uncharacterized protein</fullName>
    </submittedName>
</protein>
<organism evidence="1 2">
    <name type="scientific">Phenylobacterium ferrooxidans</name>
    <dbReference type="NCBI Taxonomy" id="2982689"/>
    <lineage>
        <taxon>Bacteria</taxon>
        <taxon>Pseudomonadati</taxon>
        <taxon>Pseudomonadota</taxon>
        <taxon>Alphaproteobacteria</taxon>
        <taxon>Caulobacterales</taxon>
        <taxon>Caulobacteraceae</taxon>
        <taxon>Phenylobacterium</taxon>
    </lineage>
</organism>